<keyword evidence="4" id="KW-0460">Magnesium</keyword>
<dbReference type="Proteomes" id="UP000789738">
    <property type="component" value="Unassembled WGS sequence"/>
</dbReference>
<evidence type="ECO:0000313" key="7">
    <source>
        <dbReference type="Proteomes" id="UP000789738"/>
    </source>
</evidence>
<name>A0AA86JE44_9CLOT</name>
<dbReference type="PANTHER" id="PTHR46193">
    <property type="entry name" value="6-PHOSPHOGLUCONATE PHOSPHATASE"/>
    <property type="match status" value="1"/>
</dbReference>
<dbReference type="Pfam" id="PF13419">
    <property type="entry name" value="HAD_2"/>
    <property type="match status" value="1"/>
</dbReference>
<dbReference type="PANTHER" id="PTHR46193:SF18">
    <property type="entry name" value="HEXITOL PHOSPHATASE B"/>
    <property type="match status" value="1"/>
</dbReference>
<reference evidence="6" key="1">
    <citation type="submission" date="2021-10" db="EMBL/GenBank/DDBJ databases">
        <authorList>
            <person name="Mesa V."/>
        </authorList>
    </citation>
    <scope>NUCLEOTIDE SEQUENCE</scope>
    <source>
        <strain evidence="6">CC3_PB</strain>
    </source>
</reference>
<dbReference type="SUPFAM" id="SSF56784">
    <property type="entry name" value="HAD-like"/>
    <property type="match status" value="1"/>
</dbReference>
<organism evidence="6 7">
    <name type="scientific">Clostridium neonatale</name>
    <dbReference type="NCBI Taxonomy" id="137838"/>
    <lineage>
        <taxon>Bacteria</taxon>
        <taxon>Bacillati</taxon>
        <taxon>Bacillota</taxon>
        <taxon>Clostridia</taxon>
        <taxon>Eubacteriales</taxon>
        <taxon>Clostridiaceae</taxon>
        <taxon>Clostridium</taxon>
    </lineage>
</organism>
<dbReference type="GO" id="GO:0046872">
    <property type="term" value="F:metal ion binding"/>
    <property type="evidence" value="ECO:0007669"/>
    <property type="project" value="UniProtKB-KW"/>
</dbReference>
<evidence type="ECO:0000313" key="6">
    <source>
        <dbReference type="EMBL" id="CAG9703485.1"/>
    </source>
</evidence>
<comment type="cofactor">
    <cofactor evidence="1">
        <name>Mg(2+)</name>
        <dbReference type="ChEBI" id="CHEBI:18420"/>
    </cofactor>
</comment>
<proteinExistence type="inferred from homology"/>
<keyword evidence="3" id="KW-0479">Metal-binding</keyword>
<evidence type="ECO:0000256" key="5">
    <source>
        <dbReference type="ARBA" id="ARBA00023277"/>
    </source>
</evidence>
<dbReference type="Gene3D" id="3.40.50.1000">
    <property type="entry name" value="HAD superfamily/HAD-like"/>
    <property type="match status" value="1"/>
</dbReference>
<evidence type="ECO:0000256" key="2">
    <source>
        <dbReference type="ARBA" id="ARBA00006171"/>
    </source>
</evidence>
<gene>
    <name evidence="6" type="ORF">CNEO_40658</name>
</gene>
<evidence type="ECO:0008006" key="8">
    <source>
        <dbReference type="Google" id="ProtNLM"/>
    </source>
</evidence>
<dbReference type="InterPro" id="IPR023214">
    <property type="entry name" value="HAD_sf"/>
</dbReference>
<sequence>MRYNGIIFDLDGVICHTDKYHYKAWKEVADELNIYFDEVINNRLRGVSRKESFDIILENYDGVLSDEEKLKYVNKKNEIYKVLLNDMSENDLSFEVRDTLHELKNKNIKMAIGSSSKNAKKILKKVGLKDFLML</sequence>
<evidence type="ECO:0000256" key="1">
    <source>
        <dbReference type="ARBA" id="ARBA00001946"/>
    </source>
</evidence>
<dbReference type="InterPro" id="IPR036412">
    <property type="entry name" value="HAD-like_sf"/>
</dbReference>
<dbReference type="InterPro" id="IPR051600">
    <property type="entry name" value="Beta-PGM-like"/>
</dbReference>
<dbReference type="EMBL" id="CAKJVE010000004">
    <property type="protein sequence ID" value="CAG9703485.1"/>
    <property type="molecule type" value="Genomic_DNA"/>
</dbReference>
<dbReference type="GO" id="GO:0003824">
    <property type="term" value="F:catalytic activity"/>
    <property type="evidence" value="ECO:0007669"/>
    <property type="project" value="UniProtKB-ARBA"/>
</dbReference>
<comment type="caution">
    <text evidence="6">The sequence shown here is derived from an EMBL/GenBank/DDBJ whole genome shotgun (WGS) entry which is preliminary data.</text>
</comment>
<dbReference type="InterPro" id="IPR023198">
    <property type="entry name" value="PGP-like_dom2"/>
</dbReference>
<comment type="similarity">
    <text evidence="2">Belongs to the HAD-like hydrolase superfamily. CbbY/CbbZ/Gph/YieH family.</text>
</comment>
<evidence type="ECO:0000256" key="4">
    <source>
        <dbReference type="ARBA" id="ARBA00022842"/>
    </source>
</evidence>
<dbReference type="Gene3D" id="1.10.150.240">
    <property type="entry name" value="Putative phosphatase, domain 2"/>
    <property type="match status" value="1"/>
</dbReference>
<keyword evidence="5" id="KW-0119">Carbohydrate metabolism</keyword>
<dbReference type="InterPro" id="IPR041492">
    <property type="entry name" value="HAD_2"/>
</dbReference>
<dbReference type="AlphaFoldDB" id="A0AA86JE44"/>
<evidence type="ECO:0000256" key="3">
    <source>
        <dbReference type="ARBA" id="ARBA00022723"/>
    </source>
</evidence>
<protein>
    <recommendedName>
        <fullName evidence="8">Beta-phosphoglucomutase</fullName>
    </recommendedName>
</protein>
<accession>A0AA86JE44</accession>